<evidence type="ECO:0000313" key="2">
    <source>
        <dbReference type="Proteomes" id="UP000031668"/>
    </source>
</evidence>
<accession>A0A0C2IZJ4</accession>
<reference evidence="1 2" key="1">
    <citation type="journal article" date="2014" name="Genome Biol. Evol.">
        <title>The genome of the myxosporean Thelohanellus kitauei shows adaptations to nutrient acquisition within its fish host.</title>
        <authorList>
            <person name="Yang Y."/>
            <person name="Xiong J."/>
            <person name="Zhou Z."/>
            <person name="Huo F."/>
            <person name="Miao W."/>
            <person name="Ran C."/>
            <person name="Liu Y."/>
            <person name="Zhang J."/>
            <person name="Feng J."/>
            <person name="Wang M."/>
            <person name="Wang M."/>
            <person name="Wang L."/>
            <person name="Yao B."/>
        </authorList>
    </citation>
    <scope>NUCLEOTIDE SEQUENCE [LARGE SCALE GENOMIC DNA]</scope>
    <source>
        <strain evidence="1">Wuqing</strain>
    </source>
</reference>
<comment type="caution">
    <text evidence="1">The sequence shown here is derived from an EMBL/GenBank/DDBJ whole genome shotgun (WGS) entry which is preliminary data.</text>
</comment>
<protein>
    <submittedName>
        <fullName evidence="1">Uncharacterized protein</fullName>
    </submittedName>
</protein>
<keyword evidence="2" id="KW-1185">Reference proteome</keyword>
<evidence type="ECO:0000313" key="1">
    <source>
        <dbReference type="EMBL" id="KII62222.1"/>
    </source>
</evidence>
<gene>
    <name evidence="1" type="ORF">RF11_13676</name>
</gene>
<organism evidence="1 2">
    <name type="scientific">Thelohanellus kitauei</name>
    <name type="common">Myxosporean</name>
    <dbReference type="NCBI Taxonomy" id="669202"/>
    <lineage>
        <taxon>Eukaryota</taxon>
        <taxon>Metazoa</taxon>
        <taxon>Cnidaria</taxon>
        <taxon>Myxozoa</taxon>
        <taxon>Myxosporea</taxon>
        <taxon>Bivalvulida</taxon>
        <taxon>Platysporina</taxon>
        <taxon>Myxobolidae</taxon>
        <taxon>Thelohanellus</taxon>
    </lineage>
</organism>
<dbReference type="AlphaFoldDB" id="A0A0C2IZJ4"/>
<dbReference type="EMBL" id="JWZT01005052">
    <property type="protein sequence ID" value="KII62222.1"/>
    <property type="molecule type" value="Genomic_DNA"/>
</dbReference>
<sequence length="109" mass="12576">MNFSEHSLAEIRFCYFAGETNLSTLPIIVGRPFIQMPAQSLQANLKEYKFDGEDQISLVLLLFLEITAAKRVLYNSYTYNKPPNRRNRALTNVGSLIDLNFIKIPTHYF</sequence>
<name>A0A0C2IZJ4_THEKT</name>
<dbReference type="Proteomes" id="UP000031668">
    <property type="component" value="Unassembled WGS sequence"/>
</dbReference>
<proteinExistence type="predicted"/>